<dbReference type="EMBL" id="JADYXP020000009">
    <property type="protein sequence ID" value="KAL0116394.1"/>
    <property type="molecule type" value="Genomic_DNA"/>
</dbReference>
<comment type="caution">
    <text evidence="2">The sequence shown here is derived from an EMBL/GenBank/DDBJ whole genome shotgun (WGS) entry which is preliminary data.</text>
</comment>
<dbReference type="Proteomes" id="UP001430953">
    <property type="component" value="Unassembled WGS sequence"/>
</dbReference>
<evidence type="ECO:0000313" key="2">
    <source>
        <dbReference type="EMBL" id="KAL0116394.1"/>
    </source>
</evidence>
<sequence>MRKQVQSLAELRRKESKPHHCKARVLQKDILNISSHVFGEHKRCKALKPEYIIKAKKEAATKDSQKSTQQCAR</sequence>
<reference evidence="2 3" key="1">
    <citation type="submission" date="2023-03" db="EMBL/GenBank/DDBJ databases">
        <title>High recombination rates correlate with genetic variation in Cardiocondyla obscurior ants.</title>
        <authorList>
            <person name="Errbii M."/>
        </authorList>
    </citation>
    <scope>NUCLEOTIDE SEQUENCE [LARGE SCALE GENOMIC DNA]</scope>
    <source>
        <strain evidence="2">Alpha-2009</strain>
        <tissue evidence="2">Whole body</tissue>
    </source>
</reference>
<evidence type="ECO:0000313" key="3">
    <source>
        <dbReference type="Proteomes" id="UP001430953"/>
    </source>
</evidence>
<evidence type="ECO:0000256" key="1">
    <source>
        <dbReference type="SAM" id="MobiDB-lite"/>
    </source>
</evidence>
<organism evidence="2 3">
    <name type="scientific">Cardiocondyla obscurior</name>
    <dbReference type="NCBI Taxonomy" id="286306"/>
    <lineage>
        <taxon>Eukaryota</taxon>
        <taxon>Metazoa</taxon>
        <taxon>Ecdysozoa</taxon>
        <taxon>Arthropoda</taxon>
        <taxon>Hexapoda</taxon>
        <taxon>Insecta</taxon>
        <taxon>Pterygota</taxon>
        <taxon>Neoptera</taxon>
        <taxon>Endopterygota</taxon>
        <taxon>Hymenoptera</taxon>
        <taxon>Apocrita</taxon>
        <taxon>Aculeata</taxon>
        <taxon>Formicoidea</taxon>
        <taxon>Formicidae</taxon>
        <taxon>Myrmicinae</taxon>
        <taxon>Cardiocondyla</taxon>
    </lineage>
</organism>
<dbReference type="AlphaFoldDB" id="A0AAW2FKC6"/>
<name>A0AAW2FKC6_9HYME</name>
<proteinExistence type="predicted"/>
<keyword evidence="3" id="KW-1185">Reference proteome</keyword>
<protein>
    <submittedName>
        <fullName evidence="2">Uncharacterized protein</fullName>
    </submittedName>
</protein>
<accession>A0AAW2FKC6</accession>
<feature type="region of interest" description="Disordered" evidence="1">
    <location>
        <begin position="1"/>
        <end position="20"/>
    </location>
</feature>
<gene>
    <name evidence="2" type="ORF">PUN28_009782</name>
</gene>